<reference evidence="5" key="2">
    <citation type="journal article" date="2018" name="BMC Genomics">
        <title>Genomic insights into host adaptation between the wheat stripe rust pathogen (Puccinia striiformis f. sp. tritici) and the barley stripe rust pathogen (Puccinia striiformis f. sp. hordei).</title>
        <authorList>
            <person name="Xia C."/>
            <person name="Wang M."/>
            <person name="Yin C."/>
            <person name="Cornejo O.E."/>
            <person name="Hulbert S.H."/>
            <person name="Chen X."/>
        </authorList>
    </citation>
    <scope>NUCLEOTIDE SEQUENCE [LARGE SCALE GENOMIC DNA]</scope>
    <source>
        <strain evidence="5">93TX-2</strain>
    </source>
</reference>
<dbReference type="PANTHER" id="PTHR44845">
    <property type="entry name" value="CARRIER DOMAIN-CONTAINING PROTEIN"/>
    <property type="match status" value="1"/>
</dbReference>
<comment type="caution">
    <text evidence="4">The sequence shown here is derived from an EMBL/GenBank/DDBJ whole genome shotgun (WGS) entry which is preliminary data.</text>
</comment>
<evidence type="ECO:0000259" key="3">
    <source>
        <dbReference type="Pfam" id="PF07993"/>
    </source>
</evidence>
<dbReference type="VEuPathDB" id="FungiDB:PSTT_06123"/>
<dbReference type="InterPro" id="IPR036291">
    <property type="entry name" value="NAD(P)-bd_dom_sf"/>
</dbReference>
<dbReference type="Pfam" id="PF07993">
    <property type="entry name" value="NAD_binding_4"/>
    <property type="match status" value="1"/>
</dbReference>
<dbReference type="PANTHER" id="PTHR44845:SF1">
    <property type="entry name" value="L-2-AMINOADIPATE REDUCTASE"/>
    <property type="match status" value="1"/>
</dbReference>
<dbReference type="AlphaFoldDB" id="A0A2S4UI52"/>
<dbReference type="VEuPathDB" id="FungiDB:PSHT_14855"/>
<dbReference type="EMBL" id="PKSM01000351">
    <property type="protein sequence ID" value="POV96940.1"/>
    <property type="molecule type" value="Genomic_DNA"/>
</dbReference>
<dbReference type="SUPFAM" id="SSF51735">
    <property type="entry name" value="NAD(P)-binding Rossmann-fold domains"/>
    <property type="match status" value="1"/>
</dbReference>
<proteinExistence type="predicted"/>
<reference evidence="5" key="3">
    <citation type="journal article" date="2018" name="Mol. Plant Microbe Interact.">
        <title>Genome sequence resources for the wheat stripe rust pathogen (Puccinia striiformis f. sp. tritici) and the barley stripe rust pathogen (Puccinia striiformis f. sp. hordei).</title>
        <authorList>
            <person name="Xia C."/>
            <person name="Wang M."/>
            <person name="Yin C."/>
            <person name="Cornejo O.E."/>
            <person name="Hulbert S.H."/>
            <person name="Chen X."/>
        </authorList>
    </citation>
    <scope>NUCLEOTIDE SEQUENCE [LARGE SCALE GENOMIC DNA]</scope>
    <source>
        <strain evidence="5">93TX-2</strain>
    </source>
</reference>
<name>A0A2S4UI52_9BASI</name>
<evidence type="ECO:0000256" key="2">
    <source>
        <dbReference type="ARBA" id="ARBA00022553"/>
    </source>
</evidence>
<dbReference type="OrthoDB" id="329835at2759"/>
<gene>
    <name evidence="4" type="ORF">PSHT_14855</name>
</gene>
<dbReference type="Gene3D" id="3.40.50.720">
    <property type="entry name" value="NAD(P)-binding Rossmann-like Domain"/>
    <property type="match status" value="1"/>
</dbReference>
<evidence type="ECO:0000313" key="4">
    <source>
        <dbReference type="EMBL" id="POV96940.1"/>
    </source>
</evidence>
<dbReference type="Proteomes" id="UP000238274">
    <property type="component" value="Unassembled WGS sequence"/>
</dbReference>
<keyword evidence="1" id="KW-0596">Phosphopantetheine</keyword>
<dbReference type="InterPro" id="IPR013120">
    <property type="entry name" value="FAR_NAD-bd"/>
</dbReference>
<keyword evidence="2" id="KW-0597">Phosphoprotein</keyword>
<evidence type="ECO:0000256" key="1">
    <source>
        <dbReference type="ARBA" id="ARBA00022450"/>
    </source>
</evidence>
<protein>
    <recommendedName>
        <fullName evidence="3">Thioester reductase (TE) domain-containing protein</fullName>
    </recommendedName>
</protein>
<evidence type="ECO:0000313" key="5">
    <source>
        <dbReference type="Proteomes" id="UP000238274"/>
    </source>
</evidence>
<feature type="domain" description="Thioester reductase (TE)" evidence="3">
    <location>
        <begin position="27"/>
        <end position="136"/>
    </location>
</feature>
<reference evidence="4 5" key="1">
    <citation type="submission" date="2017-12" db="EMBL/GenBank/DDBJ databases">
        <title>Gene loss provides genomic basis for host adaptation in cereal stripe rust fungi.</title>
        <authorList>
            <person name="Xia C."/>
        </authorList>
    </citation>
    <scope>NUCLEOTIDE SEQUENCE [LARGE SCALE GENOMIC DNA]</scope>
    <source>
        <strain evidence="4 5">93TX-2</strain>
    </source>
</reference>
<keyword evidence="5" id="KW-1185">Reference proteome</keyword>
<sequence>MATLTMDLVATGNQSIDVRFQYSGLEKDHYVNLSDALIQQGEKGIPESDDLEASASGLTTGYAQTKWVSERLVSEAGRRGMRGGIIRPAYVLGDTVTGVSNTDDFLWRLVKGCIQIGSIPDIHNTINMLPVNHVATCTVLASFEDQEPLKVYHLTARPLPRFSSFLGTLNHYGYQVIKQDYLTWRISLEQSIMKNDPQDNALFPLLHFVLSDLPSSTKSAELDDFNTTKLLTKNHLNDHRSIEIQDLAVYLAWLVNVAFLPPPSSNSENPLPTLSLDHHMTKLITKWDGHERKVSKLPR</sequence>
<organism evidence="4 5">
    <name type="scientific">Puccinia striiformis</name>
    <dbReference type="NCBI Taxonomy" id="27350"/>
    <lineage>
        <taxon>Eukaryota</taxon>
        <taxon>Fungi</taxon>
        <taxon>Dikarya</taxon>
        <taxon>Basidiomycota</taxon>
        <taxon>Pucciniomycotina</taxon>
        <taxon>Pucciniomycetes</taxon>
        <taxon>Pucciniales</taxon>
        <taxon>Pucciniaceae</taxon>
        <taxon>Puccinia</taxon>
    </lineage>
</organism>
<accession>A0A2S4UI52</accession>